<dbReference type="Proteomes" id="UP001155027">
    <property type="component" value="Unassembled WGS sequence"/>
</dbReference>
<sequence>MNDVEEQILSYPHLSREKQRDIEAYVEQNPEWAPLLNDIRSVESLASHESTGPPSDPLFATYVMVRHLDRGETKSARVREAFARFEARIAEDSALQREVEAAERRLRETEAAVDPVSHFEALTEHDLEVEEEANVQAPDAAGAEPGSSSAASSSWWDVIGGLPRGVPRGVAVAVVLVALYGALYGISLTTQSTLDRLAAMEVSDQVVDNYASARMRSAAPEASSAADERYLEALSILEKARISTLGLFPRYDTDRLDRAQKRLGAVLEKAEPNSFLALEAHFYLGKIALAQENVDAARTHFKTVVQREGRQTQEAYEILKTLQQEYSGTQP</sequence>
<evidence type="ECO:0000313" key="2">
    <source>
        <dbReference type="Proteomes" id="UP001155027"/>
    </source>
</evidence>
<dbReference type="InterPro" id="IPR011990">
    <property type="entry name" value="TPR-like_helical_dom_sf"/>
</dbReference>
<proteinExistence type="predicted"/>
<organism evidence="1 2">
    <name type="scientific">Salinibacter ruber</name>
    <dbReference type="NCBI Taxonomy" id="146919"/>
    <lineage>
        <taxon>Bacteria</taxon>
        <taxon>Pseudomonadati</taxon>
        <taxon>Rhodothermota</taxon>
        <taxon>Rhodothermia</taxon>
        <taxon>Rhodothermales</taxon>
        <taxon>Salinibacteraceae</taxon>
        <taxon>Salinibacter</taxon>
    </lineage>
</organism>
<name>A0A9X2TGS6_9BACT</name>
<dbReference type="Gene3D" id="1.25.40.10">
    <property type="entry name" value="Tetratricopeptide repeat domain"/>
    <property type="match status" value="1"/>
</dbReference>
<evidence type="ECO:0000313" key="1">
    <source>
        <dbReference type="EMBL" id="MCS3678407.1"/>
    </source>
</evidence>
<reference evidence="1" key="1">
    <citation type="submission" date="2022-08" db="EMBL/GenBank/DDBJ databases">
        <title>Genomic Encyclopedia of Type Strains, Phase V (KMG-V): Genome sequencing to study the core and pangenomes of soil and plant-associated prokaryotes.</title>
        <authorList>
            <person name="Whitman W."/>
        </authorList>
    </citation>
    <scope>NUCLEOTIDE SEQUENCE</scope>
    <source>
        <strain evidence="1">0</strain>
    </source>
</reference>
<accession>A0A9X2TGS6</accession>
<dbReference type="RefSeq" id="WP_251921666.1">
    <property type="nucleotide sequence ID" value="NZ_CALTSG010000003.1"/>
</dbReference>
<protein>
    <submittedName>
        <fullName evidence="1">Anti-sigma-K factor RskA</fullName>
    </submittedName>
</protein>
<dbReference type="AlphaFoldDB" id="A0A9X2TGS6"/>
<comment type="caution">
    <text evidence="1">The sequence shown here is derived from an EMBL/GenBank/DDBJ whole genome shotgun (WGS) entry which is preliminary data.</text>
</comment>
<gene>
    <name evidence="1" type="ORF">GGP71_002338</name>
</gene>
<dbReference type="EMBL" id="JANUAU010000007">
    <property type="protein sequence ID" value="MCS3678407.1"/>
    <property type="molecule type" value="Genomic_DNA"/>
</dbReference>